<keyword evidence="1" id="KW-0732">Signal</keyword>
<dbReference type="STRING" id="578462.A0A0L0S9G4"/>
<dbReference type="SUPFAM" id="SSF49899">
    <property type="entry name" value="Concanavalin A-like lectins/glucanases"/>
    <property type="match status" value="1"/>
</dbReference>
<name>A0A0L0S9G4_ALLM3</name>
<reference evidence="3" key="2">
    <citation type="submission" date="2009-11" db="EMBL/GenBank/DDBJ databases">
        <title>The Genome Sequence of Allomyces macrogynus strain ATCC 38327.</title>
        <authorList>
            <consortium name="The Broad Institute Genome Sequencing Platform"/>
            <person name="Russ C."/>
            <person name="Cuomo C."/>
            <person name="Shea T."/>
            <person name="Young S.K."/>
            <person name="Zeng Q."/>
            <person name="Koehrsen M."/>
            <person name="Haas B."/>
            <person name="Borodovsky M."/>
            <person name="Guigo R."/>
            <person name="Alvarado L."/>
            <person name="Berlin A."/>
            <person name="Borenstein D."/>
            <person name="Chen Z."/>
            <person name="Engels R."/>
            <person name="Freedman E."/>
            <person name="Gellesch M."/>
            <person name="Goldberg J."/>
            <person name="Griggs A."/>
            <person name="Gujja S."/>
            <person name="Heiman D."/>
            <person name="Hepburn T."/>
            <person name="Howarth C."/>
            <person name="Jen D."/>
            <person name="Larson L."/>
            <person name="Lewis B."/>
            <person name="Mehta T."/>
            <person name="Park D."/>
            <person name="Pearson M."/>
            <person name="Roberts A."/>
            <person name="Saif S."/>
            <person name="Shenoy N."/>
            <person name="Sisk P."/>
            <person name="Stolte C."/>
            <person name="Sykes S."/>
            <person name="Walk T."/>
            <person name="White J."/>
            <person name="Yandava C."/>
            <person name="Burger G."/>
            <person name="Gray M.W."/>
            <person name="Holland P.W.H."/>
            <person name="King N."/>
            <person name="Lang F.B.F."/>
            <person name="Roger A.J."/>
            <person name="Ruiz-Trillo I."/>
            <person name="Lander E."/>
            <person name="Nusbaum C."/>
        </authorList>
    </citation>
    <scope>NUCLEOTIDE SEQUENCE [LARGE SCALE GENOMIC DNA]</scope>
    <source>
        <strain evidence="3">ATCC 38327</strain>
    </source>
</reference>
<dbReference type="OMA" id="WYFQGIL"/>
<feature type="chain" id="PRO_5005547963" evidence="1">
    <location>
        <begin position="34"/>
        <end position="196"/>
    </location>
</feature>
<evidence type="ECO:0000313" key="3">
    <source>
        <dbReference type="Proteomes" id="UP000054350"/>
    </source>
</evidence>
<keyword evidence="3" id="KW-1185">Reference proteome</keyword>
<dbReference type="OrthoDB" id="4781at2759"/>
<dbReference type="VEuPathDB" id="FungiDB:AMAG_03557"/>
<gene>
    <name evidence="2" type="ORF">AMAG_03557</name>
</gene>
<dbReference type="InterPro" id="IPR013320">
    <property type="entry name" value="ConA-like_dom_sf"/>
</dbReference>
<dbReference type="EMBL" id="GG745334">
    <property type="protein sequence ID" value="KNE59243.1"/>
    <property type="molecule type" value="Genomic_DNA"/>
</dbReference>
<feature type="signal peptide" evidence="1">
    <location>
        <begin position="1"/>
        <end position="33"/>
    </location>
</feature>
<proteinExistence type="predicted"/>
<protein>
    <submittedName>
        <fullName evidence="2">Uncharacterized protein</fullName>
    </submittedName>
</protein>
<sequence length="196" mass="20892">MVSPAPPPSRLLPLVVAAAALLVLAIAAAPAHASACPGTGKQCEKWAPCCAQNYCVAQPWGCMTSEGCNADASFAKSSCTPRPMCKSFRENFDSPDSLINKYNYTGKPDAAHFWREFPGADKAEVVDGNLVLSLVWDSKLGRGQGATIPSIRWLQYGTVTARIKVAAGRGVVSSFITKTDISDKVGEYVIFASFSR</sequence>
<evidence type="ECO:0000313" key="2">
    <source>
        <dbReference type="EMBL" id="KNE59243.1"/>
    </source>
</evidence>
<reference evidence="2 3" key="1">
    <citation type="submission" date="2009-11" db="EMBL/GenBank/DDBJ databases">
        <title>Annotation of Allomyces macrogynus ATCC 38327.</title>
        <authorList>
            <consortium name="The Broad Institute Genome Sequencing Platform"/>
            <person name="Russ C."/>
            <person name="Cuomo C."/>
            <person name="Burger G."/>
            <person name="Gray M.W."/>
            <person name="Holland P.W.H."/>
            <person name="King N."/>
            <person name="Lang F.B.F."/>
            <person name="Roger A.J."/>
            <person name="Ruiz-Trillo I."/>
            <person name="Young S.K."/>
            <person name="Zeng Q."/>
            <person name="Gargeya S."/>
            <person name="Fitzgerald M."/>
            <person name="Haas B."/>
            <person name="Abouelleil A."/>
            <person name="Alvarado L."/>
            <person name="Arachchi H.M."/>
            <person name="Berlin A."/>
            <person name="Chapman S.B."/>
            <person name="Gearin G."/>
            <person name="Goldberg J."/>
            <person name="Griggs A."/>
            <person name="Gujja S."/>
            <person name="Hansen M."/>
            <person name="Heiman D."/>
            <person name="Howarth C."/>
            <person name="Larimer J."/>
            <person name="Lui A."/>
            <person name="MacDonald P.J.P."/>
            <person name="McCowen C."/>
            <person name="Montmayeur A."/>
            <person name="Murphy C."/>
            <person name="Neiman D."/>
            <person name="Pearson M."/>
            <person name="Priest M."/>
            <person name="Roberts A."/>
            <person name="Saif S."/>
            <person name="Shea T."/>
            <person name="Sisk P."/>
            <person name="Stolte C."/>
            <person name="Sykes S."/>
            <person name="Wortman J."/>
            <person name="Nusbaum C."/>
            <person name="Birren B."/>
        </authorList>
    </citation>
    <scope>NUCLEOTIDE SEQUENCE [LARGE SCALE GENOMIC DNA]</scope>
    <source>
        <strain evidence="2 3">ATCC 38327</strain>
    </source>
</reference>
<dbReference type="AlphaFoldDB" id="A0A0L0S9G4"/>
<dbReference type="Proteomes" id="UP000054350">
    <property type="component" value="Unassembled WGS sequence"/>
</dbReference>
<evidence type="ECO:0000256" key="1">
    <source>
        <dbReference type="SAM" id="SignalP"/>
    </source>
</evidence>
<dbReference type="Gene3D" id="2.60.120.200">
    <property type="match status" value="1"/>
</dbReference>
<accession>A0A0L0S9G4</accession>
<organism evidence="2 3">
    <name type="scientific">Allomyces macrogynus (strain ATCC 38327)</name>
    <name type="common">Allomyces javanicus var. macrogynus</name>
    <dbReference type="NCBI Taxonomy" id="578462"/>
    <lineage>
        <taxon>Eukaryota</taxon>
        <taxon>Fungi</taxon>
        <taxon>Fungi incertae sedis</taxon>
        <taxon>Blastocladiomycota</taxon>
        <taxon>Blastocladiomycetes</taxon>
        <taxon>Blastocladiales</taxon>
        <taxon>Blastocladiaceae</taxon>
        <taxon>Allomyces</taxon>
    </lineage>
</organism>